<dbReference type="RefSeq" id="XP_001547951.1">
    <property type="nucleotide sequence ID" value="XM_001547901.2"/>
</dbReference>
<evidence type="ECO:0000256" key="1">
    <source>
        <dbReference type="SAM" id="MobiDB-lite"/>
    </source>
</evidence>
<organism evidence="2 3">
    <name type="scientific">Botryotinia fuckeliana (strain B05.10)</name>
    <name type="common">Noble rot fungus</name>
    <name type="synonym">Botrytis cinerea</name>
    <dbReference type="NCBI Taxonomy" id="332648"/>
    <lineage>
        <taxon>Eukaryota</taxon>
        <taxon>Fungi</taxon>
        <taxon>Dikarya</taxon>
        <taxon>Ascomycota</taxon>
        <taxon>Pezizomycotina</taxon>
        <taxon>Leotiomycetes</taxon>
        <taxon>Helotiales</taxon>
        <taxon>Sclerotiniaceae</taxon>
        <taxon>Botrytis</taxon>
    </lineage>
</organism>
<feature type="compositionally biased region" description="Basic and acidic residues" evidence="1">
    <location>
        <begin position="205"/>
        <end position="214"/>
    </location>
</feature>
<reference evidence="2 3" key="1">
    <citation type="journal article" date="2011" name="PLoS Genet.">
        <title>Genomic analysis of the necrotrophic fungal pathogens Sclerotinia sclerotiorum and Botrytis cinerea.</title>
        <authorList>
            <person name="Amselem J."/>
            <person name="Cuomo C.A."/>
            <person name="van Kan J.A."/>
            <person name="Viaud M."/>
            <person name="Benito E.P."/>
            <person name="Couloux A."/>
            <person name="Coutinho P.M."/>
            <person name="de Vries R.P."/>
            <person name="Dyer P.S."/>
            <person name="Fillinger S."/>
            <person name="Fournier E."/>
            <person name="Gout L."/>
            <person name="Hahn M."/>
            <person name="Kohn L."/>
            <person name="Lapalu N."/>
            <person name="Plummer K.M."/>
            <person name="Pradier J.M."/>
            <person name="Quevillon E."/>
            <person name="Sharon A."/>
            <person name="Simon A."/>
            <person name="ten Have A."/>
            <person name="Tudzynski B."/>
            <person name="Tudzynski P."/>
            <person name="Wincker P."/>
            <person name="Andrew M."/>
            <person name="Anthouard V."/>
            <person name="Beever R.E."/>
            <person name="Beffa R."/>
            <person name="Benoit I."/>
            <person name="Bouzid O."/>
            <person name="Brault B."/>
            <person name="Chen Z."/>
            <person name="Choquer M."/>
            <person name="Collemare J."/>
            <person name="Cotton P."/>
            <person name="Danchin E.G."/>
            <person name="Da Silva C."/>
            <person name="Gautier A."/>
            <person name="Giraud C."/>
            <person name="Giraud T."/>
            <person name="Gonzalez C."/>
            <person name="Grossetete S."/>
            <person name="Guldener U."/>
            <person name="Henrissat B."/>
            <person name="Howlett B.J."/>
            <person name="Kodira C."/>
            <person name="Kretschmer M."/>
            <person name="Lappartient A."/>
            <person name="Leroch M."/>
            <person name="Levis C."/>
            <person name="Mauceli E."/>
            <person name="Neuveglise C."/>
            <person name="Oeser B."/>
            <person name="Pearson M."/>
            <person name="Poulain J."/>
            <person name="Poussereau N."/>
            <person name="Quesneville H."/>
            <person name="Rascle C."/>
            <person name="Schumacher J."/>
            <person name="Segurens B."/>
            <person name="Sexton A."/>
            <person name="Silva E."/>
            <person name="Sirven C."/>
            <person name="Soanes D.M."/>
            <person name="Talbot N.J."/>
            <person name="Templeton M."/>
            <person name="Yandava C."/>
            <person name="Yarden O."/>
            <person name="Zeng Q."/>
            <person name="Rollins J.A."/>
            <person name="Lebrun M.H."/>
            <person name="Dickman M."/>
        </authorList>
    </citation>
    <scope>NUCLEOTIDE SEQUENCE [LARGE SCALE GENOMIC DNA]</scope>
    <source>
        <strain evidence="2 3">B05.10</strain>
    </source>
</reference>
<sequence>MCNLIITFCPVCTKVAAPSRVQKCSYRSDAAHTPKTTKITAMNPCIRCRNCNKPSNPTGILTRDILEDMCMRIPEWHPTAPQEPVPGIFPSWNSETLSRAQDEELFLEHVTQIHSVEVKNRQGLTSQRKGFPLCLMAGIKQRPSPVNQRLVRSRPERSKFTLPPLAWNNNPRIRRLGIAPASRAAFLQPGSARTGTASRLIPSENDPRSQHQEESFIASSLAREPLRLQIPPQRSSSTETQDTKSTPSSTTSARSEYLLPGPSPQTETFSATAFAQIPAHYDMRRTSIPTPAHVSTTQQQVQVREQHDTIDQVPREHEEERKRQNLENERMRKLQQRNIQTEQRIHSETISSRNVNDVQFNSVRPKRSLELLPKISSFGSLWTPCLSNDVRVDSMHP</sequence>
<feature type="region of interest" description="Disordered" evidence="1">
    <location>
        <begin position="312"/>
        <end position="342"/>
    </location>
</feature>
<keyword evidence="3" id="KW-1185">Reference proteome</keyword>
<evidence type="ECO:0000313" key="2">
    <source>
        <dbReference type="EMBL" id="ATZ57596.1"/>
    </source>
</evidence>
<dbReference type="OrthoDB" id="3554815at2759"/>
<evidence type="ECO:0000313" key="3">
    <source>
        <dbReference type="Proteomes" id="UP000001798"/>
    </source>
</evidence>
<dbReference type="EMBL" id="CP009819">
    <property type="protein sequence ID" value="ATZ57596.1"/>
    <property type="molecule type" value="Genomic_DNA"/>
</dbReference>
<dbReference type="GeneID" id="5428438"/>
<dbReference type="Proteomes" id="UP000001798">
    <property type="component" value="Chromosome 15"/>
</dbReference>
<proteinExistence type="predicted"/>
<dbReference type="KEGG" id="bfu:BCIN_15g01580"/>
<dbReference type="OMA" id="AQIPAHY"/>
<reference evidence="2 3" key="3">
    <citation type="journal article" date="2017" name="Mol. Plant Pathol.">
        <title>A gapless genome sequence of the fungus Botrytis cinerea.</title>
        <authorList>
            <person name="Van Kan J.A."/>
            <person name="Stassen J.H."/>
            <person name="Mosbach A."/>
            <person name="Van Der Lee T.A."/>
            <person name="Faino L."/>
            <person name="Farmer A.D."/>
            <person name="Papasotiriou D.G."/>
            <person name="Zhou S."/>
            <person name="Seidl M.F."/>
            <person name="Cottam E."/>
            <person name="Edel D."/>
            <person name="Hahn M."/>
            <person name="Schwartz D.C."/>
            <person name="Dietrich R.A."/>
            <person name="Widdison S."/>
            <person name="Scalliet G."/>
        </authorList>
    </citation>
    <scope>NUCLEOTIDE SEQUENCE [LARGE SCALE GENOMIC DNA]</scope>
    <source>
        <strain evidence="2 3">B05.10</strain>
    </source>
</reference>
<dbReference type="AlphaFoldDB" id="A0A384K441"/>
<name>A0A384K441_BOTFB</name>
<accession>A0A384K441</accession>
<feature type="compositionally biased region" description="Basic and acidic residues" evidence="1">
    <location>
        <begin position="312"/>
        <end position="332"/>
    </location>
</feature>
<dbReference type="VEuPathDB" id="FungiDB:Bcin15g01580"/>
<gene>
    <name evidence="2" type="ORF">BCIN_15g01580</name>
</gene>
<protein>
    <submittedName>
        <fullName evidence="2">Uncharacterized protein</fullName>
    </submittedName>
</protein>
<reference evidence="2 3" key="2">
    <citation type="journal article" date="2012" name="Eukaryot. Cell">
        <title>Genome update of Botrytis cinerea strains B05.10 and T4.</title>
        <authorList>
            <person name="Staats M."/>
            <person name="van Kan J.A."/>
        </authorList>
    </citation>
    <scope>NUCLEOTIDE SEQUENCE [LARGE SCALE GENOMIC DNA]</scope>
    <source>
        <strain evidence="2 3">B05.10</strain>
    </source>
</reference>
<feature type="region of interest" description="Disordered" evidence="1">
    <location>
        <begin position="187"/>
        <end position="267"/>
    </location>
</feature>
<feature type="compositionally biased region" description="Polar residues" evidence="1">
    <location>
        <begin position="232"/>
        <end position="254"/>
    </location>
</feature>